<proteinExistence type="predicted"/>
<comment type="caution">
    <text evidence="2">The sequence shown here is derived from an EMBL/GenBank/DDBJ whole genome shotgun (WGS) entry which is preliminary data.</text>
</comment>
<protein>
    <submittedName>
        <fullName evidence="2">Uncharacterized protein</fullName>
    </submittedName>
</protein>
<reference evidence="2 3" key="1">
    <citation type="submission" date="2018-06" db="EMBL/GenBank/DDBJ databases">
        <title>Genomic insight into two independent archaeal endosymbiosis events.</title>
        <authorList>
            <person name="Lind A.E."/>
            <person name="Lewis W.H."/>
            <person name="Spang A."/>
            <person name="Guy L."/>
            <person name="Embley M.T."/>
            <person name="Ettema T.J.G."/>
        </authorList>
    </citation>
    <scope>NUCLEOTIDE SEQUENCE [LARGE SCALE GENOMIC DNA]</scope>
    <source>
        <strain evidence="2">NOE</strain>
    </source>
</reference>
<evidence type="ECO:0000313" key="3">
    <source>
        <dbReference type="Proteomes" id="UP000253099"/>
    </source>
</evidence>
<sequence length="52" mass="5631">MTSHEDITDEDQTVSIKPEPPESQPPITKATMKSTGMPILLIVLILLATQGI</sequence>
<evidence type="ECO:0000313" key="2">
    <source>
        <dbReference type="EMBL" id="RBQ23892.1"/>
    </source>
</evidence>
<feature type="region of interest" description="Disordered" evidence="1">
    <location>
        <begin position="1"/>
        <end position="31"/>
    </location>
</feature>
<dbReference type="EMBL" id="NIZT01000015">
    <property type="protein sequence ID" value="RBQ23892.1"/>
    <property type="molecule type" value="Genomic_DNA"/>
</dbReference>
<keyword evidence="3" id="KW-1185">Reference proteome</keyword>
<gene>
    <name evidence="2" type="ORF">ALNOE001_06280</name>
</gene>
<dbReference type="AlphaFoldDB" id="A0A366MEK0"/>
<name>A0A366MEK0_9EURY</name>
<organism evidence="2 3">
    <name type="scientific">Candidatus Methanobinarius endosymbioticus</name>
    <dbReference type="NCBI Taxonomy" id="2006182"/>
    <lineage>
        <taxon>Archaea</taxon>
        <taxon>Methanobacteriati</taxon>
        <taxon>Methanobacteriota</taxon>
        <taxon>Methanomada group</taxon>
        <taxon>Methanobacteria</taxon>
        <taxon>Methanobacteriales</taxon>
        <taxon>Methanobacteriaceae</taxon>
        <taxon>Candidatus Methanobinarius</taxon>
    </lineage>
</organism>
<evidence type="ECO:0000256" key="1">
    <source>
        <dbReference type="SAM" id="MobiDB-lite"/>
    </source>
</evidence>
<dbReference type="Proteomes" id="UP000253099">
    <property type="component" value="Unassembled WGS sequence"/>
</dbReference>
<accession>A0A366MEK0</accession>